<proteinExistence type="predicted"/>
<dbReference type="EMBL" id="LSRX01003283">
    <property type="protein sequence ID" value="OLP74740.1"/>
    <property type="molecule type" value="Genomic_DNA"/>
</dbReference>
<evidence type="ECO:0000313" key="2">
    <source>
        <dbReference type="Proteomes" id="UP000186817"/>
    </source>
</evidence>
<dbReference type="AlphaFoldDB" id="A0A1Q9BVX3"/>
<accession>A0A1Q9BVX3</accession>
<keyword evidence="2" id="KW-1185">Reference proteome</keyword>
<gene>
    <name evidence="1" type="ORF">AK812_SmicGene45641</name>
</gene>
<name>A0A1Q9BVX3_SYMMI</name>
<feature type="non-terminal residue" evidence="1">
    <location>
        <position position="53"/>
    </location>
</feature>
<dbReference type="Proteomes" id="UP000186817">
    <property type="component" value="Unassembled WGS sequence"/>
</dbReference>
<protein>
    <submittedName>
        <fullName evidence="1">Uncharacterized protein</fullName>
    </submittedName>
</protein>
<organism evidence="1 2">
    <name type="scientific">Symbiodinium microadriaticum</name>
    <name type="common">Dinoflagellate</name>
    <name type="synonym">Zooxanthella microadriatica</name>
    <dbReference type="NCBI Taxonomy" id="2951"/>
    <lineage>
        <taxon>Eukaryota</taxon>
        <taxon>Sar</taxon>
        <taxon>Alveolata</taxon>
        <taxon>Dinophyceae</taxon>
        <taxon>Suessiales</taxon>
        <taxon>Symbiodiniaceae</taxon>
        <taxon>Symbiodinium</taxon>
    </lineage>
</organism>
<comment type="caution">
    <text evidence="1">The sequence shown here is derived from an EMBL/GenBank/DDBJ whole genome shotgun (WGS) entry which is preliminary data.</text>
</comment>
<reference evidence="1 2" key="1">
    <citation type="submission" date="2016-02" db="EMBL/GenBank/DDBJ databases">
        <title>Genome analysis of coral dinoflagellate symbionts highlights evolutionary adaptations to a symbiotic lifestyle.</title>
        <authorList>
            <person name="Aranda M."/>
            <person name="Li Y."/>
            <person name="Liew Y.J."/>
            <person name="Baumgarten S."/>
            <person name="Simakov O."/>
            <person name="Wilson M."/>
            <person name="Piel J."/>
            <person name="Ashoor H."/>
            <person name="Bougouffa S."/>
            <person name="Bajic V.B."/>
            <person name="Ryu T."/>
            <person name="Ravasi T."/>
            <person name="Bayer T."/>
            <person name="Micklem G."/>
            <person name="Kim H."/>
            <person name="Bhak J."/>
            <person name="Lajeunesse T.C."/>
            <person name="Voolstra C.R."/>
        </authorList>
    </citation>
    <scope>NUCLEOTIDE SEQUENCE [LARGE SCALE GENOMIC DNA]</scope>
    <source>
        <strain evidence="1 2">CCMP2467</strain>
    </source>
</reference>
<sequence>MSLKHIDSERGPDLQVRVIMAFKALSKVIALTGGARLEEGPKQAKRTVFIIIL</sequence>
<evidence type="ECO:0000313" key="1">
    <source>
        <dbReference type="EMBL" id="OLP74740.1"/>
    </source>
</evidence>